<feature type="region of interest" description="Disordered" evidence="1">
    <location>
        <begin position="1"/>
        <end position="33"/>
    </location>
</feature>
<feature type="transmembrane region" description="Helical" evidence="2">
    <location>
        <begin position="60"/>
        <end position="80"/>
    </location>
</feature>
<accession>A0A0A9BF61</accession>
<name>A0A0A9BF61_ARUDO</name>
<evidence type="ECO:0000313" key="3">
    <source>
        <dbReference type="EMBL" id="JAD60788.1"/>
    </source>
</evidence>
<sequence length="82" mass="9178">MSSTSPRSQARTRVLCGSPSRPSSTTTRNRVPSSSATNFILWCRVIFRSRSTPNNSRRWLMPYVMLATLCLNLSLFSTCFGA</sequence>
<feature type="compositionally biased region" description="Low complexity" evidence="1">
    <location>
        <begin position="18"/>
        <end position="33"/>
    </location>
</feature>
<evidence type="ECO:0000256" key="1">
    <source>
        <dbReference type="SAM" id="MobiDB-lite"/>
    </source>
</evidence>
<protein>
    <submittedName>
        <fullName evidence="3">Uncharacterized protein</fullName>
    </submittedName>
</protein>
<organism evidence="3">
    <name type="scientific">Arundo donax</name>
    <name type="common">Giant reed</name>
    <name type="synonym">Donax arundinaceus</name>
    <dbReference type="NCBI Taxonomy" id="35708"/>
    <lineage>
        <taxon>Eukaryota</taxon>
        <taxon>Viridiplantae</taxon>
        <taxon>Streptophyta</taxon>
        <taxon>Embryophyta</taxon>
        <taxon>Tracheophyta</taxon>
        <taxon>Spermatophyta</taxon>
        <taxon>Magnoliopsida</taxon>
        <taxon>Liliopsida</taxon>
        <taxon>Poales</taxon>
        <taxon>Poaceae</taxon>
        <taxon>PACMAD clade</taxon>
        <taxon>Arundinoideae</taxon>
        <taxon>Arundineae</taxon>
        <taxon>Arundo</taxon>
    </lineage>
</organism>
<reference evidence="3" key="1">
    <citation type="submission" date="2014-09" db="EMBL/GenBank/DDBJ databases">
        <authorList>
            <person name="Magalhaes I.L.F."/>
            <person name="Oliveira U."/>
            <person name="Santos F.R."/>
            <person name="Vidigal T.H.D.A."/>
            <person name="Brescovit A.D."/>
            <person name="Santos A.J."/>
        </authorList>
    </citation>
    <scope>NUCLEOTIDE SEQUENCE</scope>
    <source>
        <tissue evidence="3">Shoot tissue taken approximately 20 cm above the soil surface</tissue>
    </source>
</reference>
<reference evidence="3" key="2">
    <citation type="journal article" date="2015" name="Data Brief">
        <title>Shoot transcriptome of the giant reed, Arundo donax.</title>
        <authorList>
            <person name="Barrero R.A."/>
            <person name="Guerrero F.D."/>
            <person name="Moolhuijzen P."/>
            <person name="Goolsby J.A."/>
            <person name="Tidwell J."/>
            <person name="Bellgard S.E."/>
            <person name="Bellgard M.I."/>
        </authorList>
    </citation>
    <scope>NUCLEOTIDE SEQUENCE</scope>
    <source>
        <tissue evidence="3">Shoot tissue taken approximately 20 cm above the soil surface</tissue>
    </source>
</reference>
<proteinExistence type="predicted"/>
<keyword evidence="2" id="KW-1133">Transmembrane helix</keyword>
<feature type="compositionally biased region" description="Polar residues" evidence="1">
    <location>
        <begin position="1"/>
        <end position="11"/>
    </location>
</feature>
<evidence type="ECO:0000256" key="2">
    <source>
        <dbReference type="SAM" id="Phobius"/>
    </source>
</evidence>
<dbReference type="EMBL" id="GBRH01237107">
    <property type="protein sequence ID" value="JAD60788.1"/>
    <property type="molecule type" value="Transcribed_RNA"/>
</dbReference>
<keyword evidence="2" id="KW-0472">Membrane</keyword>
<keyword evidence="2" id="KW-0812">Transmembrane</keyword>
<dbReference type="AlphaFoldDB" id="A0A0A9BF61"/>